<name>A0ABR7X587_9SPHI</name>
<dbReference type="RefSeq" id="WP_191175606.1">
    <property type="nucleotide sequence ID" value="NZ_JACWMW010000002.1"/>
</dbReference>
<evidence type="ECO:0000313" key="1">
    <source>
        <dbReference type="EMBL" id="MBD1385748.1"/>
    </source>
</evidence>
<comment type="caution">
    <text evidence="1">The sequence shown here is derived from an EMBL/GenBank/DDBJ whole genome shotgun (WGS) entry which is preliminary data.</text>
</comment>
<reference evidence="1 2" key="1">
    <citation type="submission" date="2020-09" db="EMBL/GenBank/DDBJ databases">
        <title>Novel species of Mucilaginibacter isolated from a glacier on the Tibetan Plateau.</title>
        <authorList>
            <person name="Liu Q."/>
            <person name="Xin Y.-H."/>
        </authorList>
    </citation>
    <scope>NUCLEOTIDE SEQUENCE [LARGE SCALE GENOMIC DNA]</scope>
    <source>
        <strain evidence="1 2">CGMCC 1.13878</strain>
    </source>
</reference>
<accession>A0ABR7X587</accession>
<dbReference type="Proteomes" id="UP000618754">
    <property type="component" value="Unassembled WGS sequence"/>
</dbReference>
<evidence type="ECO:0000313" key="2">
    <source>
        <dbReference type="Proteomes" id="UP000618754"/>
    </source>
</evidence>
<organism evidence="1 2">
    <name type="scientific">Mucilaginibacter rigui</name>
    <dbReference type="NCBI Taxonomy" id="534635"/>
    <lineage>
        <taxon>Bacteria</taxon>
        <taxon>Pseudomonadati</taxon>
        <taxon>Bacteroidota</taxon>
        <taxon>Sphingobacteriia</taxon>
        <taxon>Sphingobacteriales</taxon>
        <taxon>Sphingobacteriaceae</taxon>
        <taxon>Mucilaginibacter</taxon>
    </lineage>
</organism>
<proteinExistence type="predicted"/>
<protein>
    <submittedName>
        <fullName evidence="1">Uncharacterized protein</fullName>
    </submittedName>
</protein>
<dbReference type="EMBL" id="JACWMW010000002">
    <property type="protein sequence ID" value="MBD1385748.1"/>
    <property type="molecule type" value="Genomic_DNA"/>
</dbReference>
<gene>
    <name evidence="1" type="ORF">IDJ75_10700</name>
</gene>
<keyword evidence="2" id="KW-1185">Reference proteome</keyword>
<sequence length="274" mass="30523">MNGTIAQLVSLATYGNAYLKHQISSDELNLYCSTFIYCKKIEFVNIEKGTGGLPDKESTIANNPGEWYRYLQTEGCTSLKLYYEHSADQSMFSDHKTSGFVGGGGVWLIESAHKKGYFKYWFAKWEVTDTKAPDNRIWSITYYAVLTADKSRIKQSPPLAVVKKELSNTLKTALDFSLNNDTGGFSTAFENAISNIDSPNPKVEYYKDLIPPDGFSLEQQQLLFSAASSWVFGGMGSWNDLGFGDEQTQAEYNDISKTLYDDIIAAIVTAINAN</sequence>